<gene>
    <name evidence="1" type="ORF">SAMN02745775_108162</name>
</gene>
<evidence type="ECO:0000313" key="2">
    <source>
        <dbReference type="Proteomes" id="UP000199473"/>
    </source>
</evidence>
<dbReference type="Proteomes" id="UP000199473">
    <property type="component" value="Unassembled WGS sequence"/>
</dbReference>
<dbReference type="STRING" id="1123062.SAMN02745775_108162"/>
<dbReference type="AlphaFoldDB" id="A0A1I4CTK9"/>
<sequence length="93" mass="9688">MAAAEKRTVSVPPDQILYSGELVATGGYASASQVVRAGLRERDAAVNRWLRDEVAPVQDAMQADPGKAVDADAVGAALRAHHAARLKPGRLGA</sequence>
<dbReference type="Gene3D" id="6.10.10.120">
    <property type="entry name" value="Antitoxin ParD1-like"/>
    <property type="match status" value="1"/>
</dbReference>
<reference evidence="1 2" key="1">
    <citation type="submission" date="2016-10" db="EMBL/GenBank/DDBJ databases">
        <authorList>
            <person name="de Groot N.N."/>
        </authorList>
    </citation>
    <scope>NUCLEOTIDE SEQUENCE [LARGE SCALE GENOMIC DNA]</scope>
    <source>
        <strain evidence="1 2">DSM 19981</strain>
    </source>
</reference>
<keyword evidence="2" id="KW-1185">Reference proteome</keyword>
<accession>A0A1I4CTK9</accession>
<dbReference type="EMBL" id="FOSQ01000008">
    <property type="protein sequence ID" value="SFK84103.1"/>
    <property type="molecule type" value="Genomic_DNA"/>
</dbReference>
<dbReference type="RefSeq" id="WP_092961609.1">
    <property type="nucleotide sequence ID" value="NZ_FOSQ01000008.1"/>
</dbReference>
<dbReference type="InterPro" id="IPR010985">
    <property type="entry name" value="Ribbon_hlx_hlx"/>
</dbReference>
<name>A0A1I4CTK9_9PROT</name>
<organism evidence="1 2">
    <name type="scientific">Falsiroseomonas stagni DSM 19981</name>
    <dbReference type="NCBI Taxonomy" id="1123062"/>
    <lineage>
        <taxon>Bacteria</taxon>
        <taxon>Pseudomonadati</taxon>
        <taxon>Pseudomonadota</taxon>
        <taxon>Alphaproteobacteria</taxon>
        <taxon>Acetobacterales</taxon>
        <taxon>Roseomonadaceae</taxon>
        <taxon>Falsiroseomonas</taxon>
    </lineage>
</organism>
<evidence type="ECO:0000313" key="1">
    <source>
        <dbReference type="EMBL" id="SFK84103.1"/>
    </source>
</evidence>
<proteinExistence type="predicted"/>
<dbReference type="GO" id="GO:0006355">
    <property type="term" value="P:regulation of DNA-templated transcription"/>
    <property type="evidence" value="ECO:0007669"/>
    <property type="project" value="InterPro"/>
</dbReference>
<protein>
    <submittedName>
        <fullName evidence="1">Antitoxin ParD1/3/4</fullName>
    </submittedName>
</protein>
<dbReference type="InterPro" id="IPR038296">
    <property type="entry name" value="ParD_sf"/>
</dbReference>
<dbReference type="SUPFAM" id="SSF47598">
    <property type="entry name" value="Ribbon-helix-helix"/>
    <property type="match status" value="1"/>
</dbReference>
<dbReference type="OrthoDB" id="514770at2"/>